<dbReference type="GO" id="GO:0017004">
    <property type="term" value="P:cytochrome complex assembly"/>
    <property type="evidence" value="ECO:0007669"/>
    <property type="project" value="UniProtKB-KW"/>
</dbReference>
<evidence type="ECO:0000256" key="6">
    <source>
        <dbReference type="SAM" id="Phobius"/>
    </source>
</evidence>
<dbReference type="OrthoDB" id="9770923at2"/>
<feature type="domain" description="ResB-like" evidence="7">
    <location>
        <begin position="70"/>
        <end position="528"/>
    </location>
</feature>
<evidence type="ECO:0000256" key="3">
    <source>
        <dbReference type="ARBA" id="ARBA00022748"/>
    </source>
</evidence>
<dbReference type="GO" id="GO:0016020">
    <property type="term" value="C:membrane"/>
    <property type="evidence" value="ECO:0007669"/>
    <property type="project" value="UniProtKB-SubCell"/>
</dbReference>
<evidence type="ECO:0000256" key="2">
    <source>
        <dbReference type="ARBA" id="ARBA00022692"/>
    </source>
</evidence>
<feature type="transmembrane region" description="Helical" evidence="6">
    <location>
        <begin position="478"/>
        <end position="496"/>
    </location>
</feature>
<dbReference type="InterPro" id="IPR023494">
    <property type="entry name" value="Cyt_c_bgen_Ccs1/CcsB/ResB"/>
</dbReference>
<evidence type="ECO:0000256" key="4">
    <source>
        <dbReference type="ARBA" id="ARBA00022989"/>
    </source>
</evidence>
<reference evidence="8 9" key="1">
    <citation type="submission" date="2018-10" db="EMBL/GenBank/DDBJ databases">
        <title>Phylogenomics of Brevibacillus.</title>
        <authorList>
            <person name="Dunlap C."/>
        </authorList>
    </citation>
    <scope>NUCLEOTIDE SEQUENCE [LARGE SCALE GENOMIC DNA]</scope>
    <source>
        <strain evidence="8 9">JCM 15716</strain>
    </source>
</reference>
<evidence type="ECO:0000259" key="7">
    <source>
        <dbReference type="Pfam" id="PF05140"/>
    </source>
</evidence>
<organism evidence="8 9">
    <name type="scientific">Brevibacillus fluminis</name>
    <dbReference type="NCBI Taxonomy" id="511487"/>
    <lineage>
        <taxon>Bacteria</taxon>
        <taxon>Bacillati</taxon>
        <taxon>Bacillota</taxon>
        <taxon>Bacilli</taxon>
        <taxon>Bacillales</taxon>
        <taxon>Paenibacillaceae</taxon>
        <taxon>Brevibacillus</taxon>
    </lineage>
</organism>
<feature type="transmembrane region" description="Helical" evidence="6">
    <location>
        <begin position="72"/>
        <end position="90"/>
    </location>
</feature>
<dbReference type="Pfam" id="PF05140">
    <property type="entry name" value="ResB"/>
    <property type="match status" value="1"/>
</dbReference>
<dbReference type="AlphaFoldDB" id="A0A3M8D320"/>
<protein>
    <submittedName>
        <fullName evidence="8">Cytochrome c biogenesis protein ResB</fullName>
    </submittedName>
</protein>
<name>A0A3M8D320_9BACL</name>
<evidence type="ECO:0000256" key="1">
    <source>
        <dbReference type="ARBA" id="ARBA00004141"/>
    </source>
</evidence>
<dbReference type="RefSeq" id="WP_122920670.1">
    <property type="nucleotide sequence ID" value="NZ_RHHQ01000022.1"/>
</dbReference>
<keyword evidence="5 6" id="KW-0472">Membrane</keyword>
<comment type="subcellular location">
    <subcellularLocation>
        <location evidence="1">Membrane</location>
        <topology evidence="1">Multi-pass membrane protein</topology>
    </subcellularLocation>
</comment>
<dbReference type="Proteomes" id="UP000271031">
    <property type="component" value="Unassembled WGS sequence"/>
</dbReference>
<sequence length="549" mass="62192">MDDRKCACGHPNPIGTQLCESCGRPLESEQEQANESAPSFPDMRYEGMARRSQTYSSTFIDKTWNFFSSVKVAIYIILVTLIASAIGTIFPQKMYIPVPVPLETDVQNFYETTYGWLGKVYYALGFHELYSSWWFVTLLVMLGTSLVICSLDRIIPLYKALNKPRLNQHASFLRGQRMHAEVAAVEAGVSDDTFVQASAFLKKKGYRVFREGDSLLAEKARFSRWGPYINHIGLIIFLGAVLIRNLPGFYLDDFIWVREGQTVPVPDTPYYVKNLKYTTEYYSEDEMAQKLDLKGQVIPKSFQTDAILYLNKNAGLPGAKPELEEVKRGPIIVNHPMEYEGLLLYQSSRQEMMLGALNFELLDKQAGNKGVGSFKIDLYDPQKEVKLENGVVIRVLDYYPDFIMDETTKKPATKTSIPNNPMVAFEVIANGATPEKMVYVSGSVITQTDAGRYTLDFHKPDLINISGLNARVDTAIPYIYFGCVIFIIGVAMGSYWQHRRIWLQVTDKQLHVAAHTNKNWFGITKEMEALTAHLSLPVSFELKAKKNKE</sequence>
<gene>
    <name evidence="8" type="ORF">EDM56_25015</name>
</gene>
<proteinExistence type="predicted"/>
<evidence type="ECO:0000313" key="9">
    <source>
        <dbReference type="Proteomes" id="UP000271031"/>
    </source>
</evidence>
<dbReference type="PANTHER" id="PTHR31566:SF0">
    <property type="entry name" value="CYTOCHROME C BIOGENESIS PROTEIN CCS1, CHLOROPLASTIC"/>
    <property type="match status" value="1"/>
</dbReference>
<dbReference type="PANTHER" id="PTHR31566">
    <property type="entry name" value="CYTOCHROME C BIOGENESIS PROTEIN CCS1, CHLOROPLASTIC"/>
    <property type="match status" value="1"/>
</dbReference>
<feature type="transmembrane region" description="Helical" evidence="6">
    <location>
        <begin position="133"/>
        <end position="155"/>
    </location>
</feature>
<keyword evidence="3" id="KW-0201">Cytochrome c-type biogenesis</keyword>
<dbReference type="EMBL" id="RHHQ01000022">
    <property type="protein sequence ID" value="RNB81585.1"/>
    <property type="molecule type" value="Genomic_DNA"/>
</dbReference>
<comment type="caution">
    <text evidence="8">The sequence shown here is derived from an EMBL/GenBank/DDBJ whole genome shotgun (WGS) entry which is preliminary data.</text>
</comment>
<keyword evidence="9" id="KW-1185">Reference proteome</keyword>
<keyword evidence="4 6" id="KW-1133">Transmembrane helix</keyword>
<feature type="transmembrane region" description="Helical" evidence="6">
    <location>
        <begin position="228"/>
        <end position="246"/>
    </location>
</feature>
<evidence type="ECO:0000313" key="8">
    <source>
        <dbReference type="EMBL" id="RNB81585.1"/>
    </source>
</evidence>
<dbReference type="InterPro" id="IPR007816">
    <property type="entry name" value="ResB-like_domain"/>
</dbReference>
<accession>A0A3M8D320</accession>
<keyword evidence="2 6" id="KW-0812">Transmembrane</keyword>
<evidence type="ECO:0000256" key="5">
    <source>
        <dbReference type="ARBA" id="ARBA00023136"/>
    </source>
</evidence>